<evidence type="ECO:0000256" key="5">
    <source>
        <dbReference type="ARBA" id="ARBA00022801"/>
    </source>
</evidence>
<dbReference type="GO" id="GO:0004185">
    <property type="term" value="F:serine-type carboxypeptidase activity"/>
    <property type="evidence" value="ECO:0007669"/>
    <property type="project" value="InterPro"/>
</dbReference>
<keyword evidence="5" id="KW-0378">Hydrolase</keyword>
<evidence type="ECO:0000313" key="8">
    <source>
        <dbReference type="EMBL" id="KAK0725077.1"/>
    </source>
</evidence>
<comment type="similarity">
    <text evidence="1">Belongs to the peptidase S10 family.</text>
</comment>
<dbReference type="GO" id="GO:0000324">
    <property type="term" value="C:fungal-type vacuole"/>
    <property type="evidence" value="ECO:0007669"/>
    <property type="project" value="TreeGrafter"/>
</dbReference>
<evidence type="ECO:0000313" key="9">
    <source>
        <dbReference type="Proteomes" id="UP001172102"/>
    </source>
</evidence>
<keyword evidence="9" id="KW-1185">Reference proteome</keyword>
<dbReference type="SUPFAM" id="SSF53474">
    <property type="entry name" value="alpha/beta-Hydrolases"/>
    <property type="match status" value="1"/>
</dbReference>
<dbReference type="Gene3D" id="3.40.50.1820">
    <property type="entry name" value="alpha/beta hydrolase"/>
    <property type="match status" value="1"/>
</dbReference>
<dbReference type="AlphaFoldDB" id="A0AA40E4T9"/>
<accession>A0AA40E4T9</accession>
<protein>
    <submittedName>
        <fullName evidence="8">Lysosomal protective protein</fullName>
    </submittedName>
</protein>
<keyword evidence="3" id="KW-0645">Protease</keyword>
<organism evidence="8 9">
    <name type="scientific">Lasiosphaeris hirsuta</name>
    <dbReference type="NCBI Taxonomy" id="260670"/>
    <lineage>
        <taxon>Eukaryota</taxon>
        <taxon>Fungi</taxon>
        <taxon>Dikarya</taxon>
        <taxon>Ascomycota</taxon>
        <taxon>Pezizomycotina</taxon>
        <taxon>Sordariomycetes</taxon>
        <taxon>Sordariomycetidae</taxon>
        <taxon>Sordariales</taxon>
        <taxon>Lasiosphaeriaceae</taxon>
        <taxon>Lasiosphaeris</taxon>
    </lineage>
</organism>
<evidence type="ECO:0000256" key="6">
    <source>
        <dbReference type="ARBA" id="ARBA00023180"/>
    </source>
</evidence>
<evidence type="ECO:0000256" key="2">
    <source>
        <dbReference type="ARBA" id="ARBA00022645"/>
    </source>
</evidence>
<dbReference type="PANTHER" id="PTHR11802">
    <property type="entry name" value="SERINE PROTEASE FAMILY S10 SERINE CARBOXYPEPTIDASE"/>
    <property type="match status" value="1"/>
</dbReference>
<dbReference type="InterPro" id="IPR033124">
    <property type="entry name" value="Ser_caboxypep_his_AS"/>
</dbReference>
<name>A0AA40E4T9_9PEZI</name>
<evidence type="ECO:0000256" key="4">
    <source>
        <dbReference type="ARBA" id="ARBA00022729"/>
    </source>
</evidence>
<reference evidence="8" key="1">
    <citation type="submission" date="2023-06" db="EMBL/GenBank/DDBJ databases">
        <title>Genome-scale phylogeny and comparative genomics of the fungal order Sordariales.</title>
        <authorList>
            <consortium name="Lawrence Berkeley National Laboratory"/>
            <person name="Hensen N."/>
            <person name="Bonometti L."/>
            <person name="Westerberg I."/>
            <person name="Brannstrom I.O."/>
            <person name="Guillou S."/>
            <person name="Cros-Aarteil S."/>
            <person name="Calhoun S."/>
            <person name="Haridas S."/>
            <person name="Kuo A."/>
            <person name="Mondo S."/>
            <person name="Pangilinan J."/>
            <person name="Riley R."/>
            <person name="Labutti K."/>
            <person name="Andreopoulos B."/>
            <person name="Lipzen A."/>
            <person name="Chen C."/>
            <person name="Yanf M."/>
            <person name="Daum C."/>
            <person name="Ng V."/>
            <person name="Clum A."/>
            <person name="Steindorff A."/>
            <person name="Ohm R."/>
            <person name="Martin F."/>
            <person name="Silar P."/>
            <person name="Natvig D."/>
            <person name="Lalanne C."/>
            <person name="Gautier V."/>
            <person name="Ament-Velasquez S.L."/>
            <person name="Kruys A."/>
            <person name="Hutchinson M.I."/>
            <person name="Powell A.J."/>
            <person name="Barry K."/>
            <person name="Miller A.N."/>
            <person name="Grigoriev I.V."/>
            <person name="Debuchy R."/>
            <person name="Gladieux P."/>
            <person name="Thoren M.H."/>
            <person name="Johannesson H."/>
        </authorList>
    </citation>
    <scope>NUCLEOTIDE SEQUENCE</scope>
    <source>
        <strain evidence="8">SMH4607-1</strain>
    </source>
</reference>
<evidence type="ECO:0000256" key="7">
    <source>
        <dbReference type="SAM" id="SignalP"/>
    </source>
</evidence>
<comment type="caution">
    <text evidence="8">The sequence shown here is derived from an EMBL/GenBank/DDBJ whole genome shotgun (WGS) entry which is preliminary data.</text>
</comment>
<dbReference type="Pfam" id="PF00450">
    <property type="entry name" value="Peptidase_S10"/>
    <property type="match status" value="2"/>
</dbReference>
<dbReference type="PROSITE" id="PS00560">
    <property type="entry name" value="CARBOXYPEPT_SER_HIS"/>
    <property type="match status" value="1"/>
</dbReference>
<dbReference type="PRINTS" id="PR00724">
    <property type="entry name" value="CRBOXYPTASEC"/>
</dbReference>
<dbReference type="GO" id="GO:0006508">
    <property type="term" value="P:proteolysis"/>
    <property type="evidence" value="ECO:0007669"/>
    <property type="project" value="UniProtKB-KW"/>
</dbReference>
<sequence length="613" mass="67475">MLVFKSIVLSLLLGQTAAQFPPKPEGVKVLKSKFHQNVSISYKEPGICETTPGVKSYSGYVHLPPGFLNDGDRNGEAQDYPVNTGIPDSHPGRFFWFFEARKNPTTAPLAIWLNGGPGGSSMKGLLEENGPCFVASDSETTFLNPWSWNNEVNMLYIDQPNQVGFSYDVPTNSTVVPTETGFAFEIVPTNFTDGVPQSNYTHRVGTVSSGKLTQTANSTAYAAHALWHFAQTWFLDYGGHYGPGIMHFFQQQNEMMDKGTLREKGAHRLRLDTLGIVNGLVDFVIQSEWCLRFGYENTYGIRLWNQSTYEALLANWTGPGGCRDKALACSGALEGKLQESDELCGNFLQMCDVLSTTAFETTGRGYYDIAHPQNDPFPPPHSRGYLTNGPTLSALGVPVNYSMFSIAVNTAFLASGDVMRGSFLPSLGSLLDAGVRVHLMYGDRDFSCNWMGGEAVSLAVPWIRAGEFARAGYAPLQVSNSNEIKGMTRQVGNFSFTRVFQAGHEVPSYQPVAAYDIFMRATFARDIPTGFQPVTEDLVTKGLNDTRVVRQLPPKAPEPKCYVLKPRTCSPEVWETVKSGTAVVRDWFVIGEEEPEMQAGGGVHEDEDELKDL</sequence>
<keyword evidence="4 7" id="KW-0732">Signal</keyword>
<feature type="chain" id="PRO_5041254986" evidence="7">
    <location>
        <begin position="19"/>
        <end position="613"/>
    </location>
</feature>
<keyword evidence="2" id="KW-0121">Carboxypeptidase</keyword>
<dbReference type="EMBL" id="JAUKUA010000002">
    <property type="protein sequence ID" value="KAK0725077.1"/>
    <property type="molecule type" value="Genomic_DNA"/>
</dbReference>
<evidence type="ECO:0000256" key="3">
    <source>
        <dbReference type="ARBA" id="ARBA00022670"/>
    </source>
</evidence>
<dbReference type="PANTHER" id="PTHR11802:SF189">
    <property type="entry name" value="CARBOXYPEPTIDASE"/>
    <property type="match status" value="1"/>
</dbReference>
<gene>
    <name evidence="8" type="ORF">B0H67DRAFT_632457</name>
</gene>
<proteinExistence type="inferred from homology"/>
<feature type="signal peptide" evidence="7">
    <location>
        <begin position="1"/>
        <end position="18"/>
    </location>
</feature>
<dbReference type="InterPro" id="IPR001563">
    <property type="entry name" value="Peptidase_S10"/>
</dbReference>
<keyword evidence="6" id="KW-0325">Glycoprotein</keyword>
<dbReference type="InterPro" id="IPR029058">
    <property type="entry name" value="AB_hydrolase_fold"/>
</dbReference>
<evidence type="ECO:0000256" key="1">
    <source>
        <dbReference type="ARBA" id="ARBA00009431"/>
    </source>
</evidence>
<dbReference type="Proteomes" id="UP001172102">
    <property type="component" value="Unassembled WGS sequence"/>
</dbReference>